<keyword evidence="3" id="KW-1185">Reference proteome</keyword>
<gene>
    <name evidence="2" type="ORF">HO133_008175</name>
</gene>
<proteinExistence type="predicted"/>
<reference evidence="2 3" key="1">
    <citation type="journal article" date="2020" name="Genomics">
        <title>Complete, high-quality genomes from long-read metagenomic sequencing of two wolf lichen thalli reveals enigmatic genome architecture.</title>
        <authorList>
            <person name="McKenzie S.K."/>
            <person name="Walston R.F."/>
            <person name="Allen J.L."/>
        </authorList>
    </citation>
    <scope>NUCLEOTIDE SEQUENCE [LARGE SCALE GENOMIC DNA]</scope>
    <source>
        <strain evidence="2">WasteWater1</strain>
    </source>
</reference>
<feature type="region of interest" description="Disordered" evidence="1">
    <location>
        <begin position="117"/>
        <end position="160"/>
    </location>
</feature>
<name>A0A8H6CRQ5_9LECA</name>
<feature type="compositionally biased region" description="Basic and acidic residues" evidence="1">
    <location>
        <begin position="12"/>
        <end position="23"/>
    </location>
</feature>
<accession>A0A8H6CRQ5</accession>
<feature type="compositionally biased region" description="Basic and acidic residues" evidence="1">
    <location>
        <begin position="138"/>
        <end position="153"/>
    </location>
</feature>
<evidence type="ECO:0000313" key="2">
    <source>
        <dbReference type="EMBL" id="KAF6228445.1"/>
    </source>
</evidence>
<dbReference type="EMBL" id="JACCJB010000004">
    <property type="protein sequence ID" value="KAF6228445.1"/>
    <property type="molecule type" value="Genomic_DNA"/>
</dbReference>
<protein>
    <submittedName>
        <fullName evidence="2">Uncharacterized protein</fullName>
    </submittedName>
</protein>
<dbReference type="Proteomes" id="UP000593566">
    <property type="component" value="Unassembled WGS sequence"/>
</dbReference>
<dbReference type="GeneID" id="59336572"/>
<evidence type="ECO:0000313" key="3">
    <source>
        <dbReference type="Proteomes" id="UP000593566"/>
    </source>
</evidence>
<dbReference type="AlphaFoldDB" id="A0A8H6CRQ5"/>
<comment type="caution">
    <text evidence="2">The sequence shown here is derived from an EMBL/GenBank/DDBJ whole genome shotgun (WGS) entry which is preliminary data.</text>
</comment>
<organism evidence="2 3">
    <name type="scientific">Letharia lupina</name>
    <dbReference type="NCBI Taxonomy" id="560253"/>
    <lineage>
        <taxon>Eukaryota</taxon>
        <taxon>Fungi</taxon>
        <taxon>Dikarya</taxon>
        <taxon>Ascomycota</taxon>
        <taxon>Pezizomycotina</taxon>
        <taxon>Lecanoromycetes</taxon>
        <taxon>OSLEUM clade</taxon>
        <taxon>Lecanoromycetidae</taxon>
        <taxon>Lecanorales</taxon>
        <taxon>Lecanorineae</taxon>
        <taxon>Parmeliaceae</taxon>
        <taxon>Letharia</taxon>
    </lineage>
</organism>
<evidence type="ECO:0000256" key="1">
    <source>
        <dbReference type="SAM" id="MobiDB-lite"/>
    </source>
</evidence>
<sequence length="160" mass="17606">MTVMGVSAACEGLHKHEDKAPKSDDDDENIVEDAERFMVIEDSAVEEEDTELDAASFGLAVLTTHLALVCDAPVNSRFTVSAKLSYDGRFSQKTRQSAQALRPLPARTRAEKFALTGDLGSSLREDQKARKSNQPIIDPHKAGLEAKAHEKSQAYRYQSK</sequence>
<feature type="region of interest" description="Disordered" evidence="1">
    <location>
        <begin position="1"/>
        <end position="28"/>
    </location>
</feature>
<dbReference type="RefSeq" id="XP_037156379.1">
    <property type="nucleotide sequence ID" value="XM_037299043.1"/>
</dbReference>